<dbReference type="EMBL" id="FOUT01000010">
    <property type="protein sequence ID" value="SFN30443.1"/>
    <property type="molecule type" value="Genomic_DNA"/>
</dbReference>
<evidence type="ECO:0000313" key="2">
    <source>
        <dbReference type="Proteomes" id="UP000182961"/>
    </source>
</evidence>
<accession>A0A1I4XYI9</accession>
<dbReference type="RefSeq" id="WP_024981614.1">
    <property type="nucleotide sequence ID" value="NZ_CBCRUM010000033.1"/>
</dbReference>
<dbReference type="AlphaFoldDB" id="A0A1I4XYI9"/>
<organism evidence="1 2">
    <name type="scientific">Flavobacterium succinicans</name>
    <dbReference type="NCBI Taxonomy" id="29536"/>
    <lineage>
        <taxon>Bacteria</taxon>
        <taxon>Pseudomonadati</taxon>
        <taxon>Bacteroidota</taxon>
        <taxon>Flavobacteriia</taxon>
        <taxon>Flavobacteriales</taxon>
        <taxon>Flavobacteriaceae</taxon>
        <taxon>Flavobacterium</taxon>
    </lineage>
</organism>
<keyword evidence="2" id="KW-1185">Reference proteome</keyword>
<proteinExistence type="predicted"/>
<evidence type="ECO:0000313" key="1">
    <source>
        <dbReference type="EMBL" id="SFN30443.1"/>
    </source>
</evidence>
<dbReference type="Proteomes" id="UP000182961">
    <property type="component" value="Unassembled WGS sequence"/>
</dbReference>
<gene>
    <name evidence="1" type="ORF">SAMN05444143_1105</name>
</gene>
<protein>
    <recommendedName>
        <fullName evidence="3">DUF4397 domain-containing protein</fullName>
    </recommendedName>
</protein>
<reference evidence="2" key="1">
    <citation type="submission" date="2016-10" db="EMBL/GenBank/DDBJ databases">
        <authorList>
            <person name="Varghese N."/>
            <person name="Submissions S."/>
        </authorList>
    </citation>
    <scope>NUCLEOTIDE SEQUENCE [LARGE SCALE GENOMIC DNA]</scope>
    <source>
        <strain evidence="2">DSM 4002</strain>
    </source>
</reference>
<dbReference type="PROSITE" id="PS51257">
    <property type="entry name" value="PROKAR_LIPOPROTEIN"/>
    <property type="match status" value="1"/>
</dbReference>
<dbReference type="eggNOG" id="ENOG5030RE0">
    <property type="taxonomic scope" value="Bacteria"/>
</dbReference>
<sequence length="306" mass="32943">MKNIFKKIKSTFLPLLGVLLVTSCGEENDFNPYESFDIENKAKVKFIHTAIGDAGVNAQLNFFLGTEKVSGFIISSGLPLGTGFGSTFPIENYSNISSGEQVLKGISPKIAATATLPEKPEVERFSEAFKTESGKYYSIFIIGSDPKVAPVTYTTHKINDDLSTVNLDKTKAYIRFINLIPNSPVAGYDLGLIKTTSIPGGTPVVTKEVTTYKGITFKGGKETFIAIEPQEAIDNRGYQIQLRVSGAAINTPGLAAPALVANQANSGTGIFIPRAGRMYTIFCRGYFGGVPTATANIPTISFYTNF</sequence>
<name>A0A1I4XYI9_9FLAO</name>
<evidence type="ECO:0008006" key="3">
    <source>
        <dbReference type="Google" id="ProtNLM"/>
    </source>
</evidence>